<accession>A0ACC2P6G6</accession>
<evidence type="ECO:0000313" key="2">
    <source>
        <dbReference type="Proteomes" id="UP001239111"/>
    </source>
</evidence>
<proteinExistence type="predicted"/>
<gene>
    <name evidence="1" type="ORF">QAD02_014248</name>
</gene>
<reference evidence="1" key="1">
    <citation type="submission" date="2023-04" db="EMBL/GenBank/DDBJ databases">
        <title>A chromosome-level genome assembly of the parasitoid wasp Eretmocerus hayati.</title>
        <authorList>
            <person name="Zhong Y."/>
            <person name="Liu S."/>
            <person name="Liu Y."/>
        </authorList>
    </citation>
    <scope>NUCLEOTIDE SEQUENCE</scope>
    <source>
        <strain evidence="1">ZJU_SS_LIU_2023</strain>
    </source>
</reference>
<evidence type="ECO:0000313" key="1">
    <source>
        <dbReference type="EMBL" id="KAJ8678461.1"/>
    </source>
</evidence>
<sequence length="103" mass="12022">MLLRRRFNKAWQLRCSSRRSQPQLAPAAGSPRVNPIEGNMTWDKLSPRSRKHADSSRDCMTKASHDELQAITRKRGGRTDAVNYNLIWGIRQWRTTISSDWRQ</sequence>
<protein>
    <submittedName>
        <fullName evidence="1">Uncharacterized protein</fullName>
    </submittedName>
</protein>
<name>A0ACC2P6G6_9HYME</name>
<comment type="caution">
    <text evidence="1">The sequence shown here is derived from an EMBL/GenBank/DDBJ whole genome shotgun (WGS) entry which is preliminary data.</text>
</comment>
<dbReference type="EMBL" id="CM056742">
    <property type="protein sequence ID" value="KAJ8678461.1"/>
    <property type="molecule type" value="Genomic_DNA"/>
</dbReference>
<organism evidence="1 2">
    <name type="scientific">Eretmocerus hayati</name>
    <dbReference type="NCBI Taxonomy" id="131215"/>
    <lineage>
        <taxon>Eukaryota</taxon>
        <taxon>Metazoa</taxon>
        <taxon>Ecdysozoa</taxon>
        <taxon>Arthropoda</taxon>
        <taxon>Hexapoda</taxon>
        <taxon>Insecta</taxon>
        <taxon>Pterygota</taxon>
        <taxon>Neoptera</taxon>
        <taxon>Endopterygota</taxon>
        <taxon>Hymenoptera</taxon>
        <taxon>Apocrita</taxon>
        <taxon>Proctotrupomorpha</taxon>
        <taxon>Chalcidoidea</taxon>
        <taxon>Aphelinidae</taxon>
        <taxon>Aphelininae</taxon>
        <taxon>Eretmocerus</taxon>
    </lineage>
</organism>
<keyword evidence="2" id="KW-1185">Reference proteome</keyword>
<dbReference type="Proteomes" id="UP001239111">
    <property type="component" value="Chromosome 2"/>
</dbReference>